<dbReference type="SUPFAM" id="SSF88713">
    <property type="entry name" value="Glycoside hydrolase/deacetylase"/>
    <property type="match status" value="1"/>
</dbReference>
<name>A0ABW3TWB1_9BACL</name>
<dbReference type="Gene3D" id="3.20.20.370">
    <property type="entry name" value="Glycoside hydrolase/deacetylase"/>
    <property type="match status" value="1"/>
</dbReference>
<feature type="domain" description="NodB homology" evidence="5">
    <location>
        <begin position="323"/>
        <end position="497"/>
    </location>
</feature>
<sequence length="503" mass="57108">MKRPRRKARSAWIDIIFSVAILSLTAFAVFLFMKPTDHQSNASEKKEEHRPVPVIVDQIASNYPGIKIIIETSNDKRTPFAIQYPQSIHSEFNEEVTKYITDIREQYINDSEKKTAKNDDVTGELNIAFETLLHHSGNYSFVLFNSSSFSDDQNGVMEIRSFHLNPKTGERFTIADLFAHDLEKLSALSTLLREAIYEDESLKNHLLIDEIHLRTEPSWRNFNNFALTDEALLFYFDPATIAEESVGPAIINIPLDRLKGIISDEYQLPEHQPQNQDTDASNPIDHNGEEGKQSEKVERDDEKVSDDQDSTKDAETPIENVEKKVALTFDDGPDPKVTKQILEVLARHDAKATFFMLGSRVEYYPELAKAVMEAGHELGNHTWNHPDLTKLNADRVRKEIANTSKIIEEVTGEQAKSFRPPYGAVNQSVRAQTDLPVTLWDVDTLDWKHRNANKLLEIVKGNVKDGSTILMHDIHQSTADGLEDVLNYLEAEGYTFVTVSELD</sequence>
<keyword evidence="4" id="KW-0472">Membrane</keyword>
<dbReference type="InterPro" id="IPR037126">
    <property type="entry name" value="PdaC/RsiV-like_sf"/>
</dbReference>
<keyword evidence="4" id="KW-1133">Transmembrane helix</keyword>
<gene>
    <name evidence="6" type="ORF">ACFQ38_01275</name>
</gene>
<dbReference type="Proteomes" id="UP001597231">
    <property type="component" value="Unassembled WGS sequence"/>
</dbReference>
<dbReference type="EMBL" id="JBHTLT010000008">
    <property type="protein sequence ID" value="MFD1203763.1"/>
    <property type="molecule type" value="Genomic_DNA"/>
</dbReference>
<dbReference type="PANTHER" id="PTHR10587:SF133">
    <property type="entry name" value="CHITIN DEACETYLASE 1-RELATED"/>
    <property type="match status" value="1"/>
</dbReference>
<proteinExistence type="predicted"/>
<dbReference type="InterPro" id="IPR050248">
    <property type="entry name" value="Polysacc_deacetylase_ArnD"/>
</dbReference>
<dbReference type="InterPro" id="IPR002509">
    <property type="entry name" value="NODB_dom"/>
</dbReference>
<feature type="region of interest" description="Disordered" evidence="3">
    <location>
        <begin position="271"/>
        <end position="319"/>
    </location>
</feature>
<keyword evidence="4" id="KW-0812">Transmembrane</keyword>
<feature type="compositionally biased region" description="Basic and acidic residues" evidence="3">
    <location>
        <begin position="286"/>
        <end position="319"/>
    </location>
</feature>
<dbReference type="PANTHER" id="PTHR10587">
    <property type="entry name" value="GLYCOSYL TRANSFERASE-RELATED"/>
    <property type="match status" value="1"/>
</dbReference>
<evidence type="ECO:0000259" key="5">
    <source>
        <dbReference type="PROSITE" id="PS51677"/>
    </source>
</evidence>
<dbReference type="Pfam" id="PF11738">
    <property type="entry name" value="DUF3298"/>
    <property type="match status" value="1"/>
</dbReference>
<evidence type="ECO:0000256" key="2">
    <source>
        <dbReference type="ARBA" id="ARBA00022801"/>
    </source>
</evidence>
<protein>
    <submittedName>
        <fullName evidence="6">Polysaccharide deacetylase family protein</fullName>
    </submittedName>
</protein>
<dbReference type="Gene3D" id="3.90.640.20">
    <property type="entry name" value="Heat-shock cognate protein, ATPase"/>
    <property type="match status" value="1"/>
</dbReference>
<dbReference type="InterPro" id="IPR011330">
    <property type="entry name" value="Glyco_hydro/deAcase_b/a-brl"/>
</dbReference>
<evidence type="ECO:0000313" key="7">
    <source>
        <dbReference type="Proteomes" id="UP001597231"/>
    </source>
</evidence>
<keyword evidence="1" id="KW-0479">Metal-binding</keyword>
<keyword evidence="2" id="KW-0378">Hydrolase</keyword>
<evidence type="ECO:0000313" key="6">
    <source>
        <dbReference type="EMBL" id="MFD1203763.1"/>
    </source>
</evidence>
<evidence type="ECO:0000256" key="4">
    <source>
        <dbReference type="SAM" id="Phobius"/>
    </source>
</evidence>
<organism evidence="6 7">
    <name type="scientific">Sporosarcina contaminans</name>
    <dbReference type="NCBI Taxonomy" id="633403"/>
    <lineage>
        <taxon>Bacteria</taxon>
        <taxon>Bacillati</taxon>
        <taxon>Bacillota</taxon>
        <taxon>Bacilli</taxon>
        <taxon>Bacillales</taxon>
        <taxon>Caryophanaceae</taxon>
        <taxon>Sporosarcina</taxon>
    </lineage>
</organism>
<dbReference type="Pfam" id="PF01522">
    <property type="entry name" value="Polysacc_deac_1"/>
    <property type="match status" value="1"/>
</dbReference>
<keyword evidence="7" id="KW-1185">Reference proteome</keyword>
<reference evidence="7" key="1">
    <citation type="journal article" date="2019" name="Int. J. Syst. Evol. Microbiol.">
        <title>The Global Catalogue of Microorganisms (GCM) 10K type strain sequencing project: providing services to taxonomists for standard genome sequencing and annotation.</title>
        <authorList>
            <consortium name="The Broad Institute Genomics Platform"/>
            <consortium name="The Broad Institute Genome Sequencing Center for Infectious Disease"/>
            <person name="Wu L."/>
            <person name="Ma J."/>
        </authorList>
    </citation>
    <scope>NUCLEOTIDE SEQUENCE [LARGE SCALE GENOMIC DNA]</scope>
    <source>
        <strain evidence="7">CCUG 53915</strain>
    </source>
</reference>
<dbReference type="InterPro" id="IPR021729">
    <property type="entry name" value="DUF3298"/>
</dbReference>
<feature type="compositionally biased region" description="Polar residues" evidence="3">
    <location>
        <begin position="272"/>
        <end position="281"/>
    </location>
</feature>
<evidence type="ECO:0000256" key="3">
    <source>
        <dbReference type="SAM" id="MobiDB-lite"/>
    </source>
</evidence>
<dbReference type="RefSeq" id="WP_381479590.1">
    <property type="nucleotide sequence ID" value="NZ_JBHTLT010000008.1"/>
</dbReference>
<accession>A0ABW3TWB1</accession>
<comment type="caution">
    <text evidence="6">The sequence shown here is derived from an EMBL/GenBank/DDBJ whole genome shotgun (WGS) entry which is preliminary data.</text>
</comment>
<feature type="transmembrane region" description="Helical" evidence="4">
    <location>
        <begin position="12"/>
        <end position="33"/>
    </location>
</feature>
<dbReference type="PROSITE" id="PS51677">
    <property type="entry name" value="NODB"/>
    <property type="match status" value="1"/>
</dbReference>
<evidence type="ECO:0000256" key="1">
    <source>
        <dbReference type="ARBA" id="ARBA00022723"/>
    </source>
</evidence>